<dbReference type="Proteomes" id="UP001375743">
    <property type="component" value="Unassembled WGS sequence"/>
</dbReference>
<dbReference type="InterPro" id="IPR018511">
    <property type="entry name" value="Hemolysin-typ_Ca-bd_CS"/>
</dbReference>
<dbReference type="Gene3D" id="2.150.10.10">
    <property type="entry name" value="Serralysin-like metalloprotease, C-terminal"/>
    <property type="match status" value="4"/>
</dbReference>
<reference evidence="4 5" key="1">
    <citation type="submission" date="2024-01" db="EMBL/GenBank/DDBJ databases">
        <title>Multi-omics insights into the function and evolution of sodium benzoate biodegradation pathways in Benzoatithermus flavus gen. nov., sp. nov. from hot spring.</title>
        <authorList>
            <person name="Hu C.-J."/>
            <person name="Li W.-J."/>
        </authorList>
    </citation>
    <scope>NUCLEOTIDE SEQUENCE [LARGE SCALE GENOMIC DNA]</scope>
    <source>
        <strain evidence="4 5">SYSU G07066</strain>
    </source>
</reference>
<evidence type="ECO:0000313" key="5">
    <source>
        <dbReference type="Proteomes" id="UP001375743"/>
    </source>
</evidence>
<comment type="caution">
    <text evidence="4">The sequence shown here is derived from an EMBL/GenBank/DDBJ whole genome shotgun (WGS) entry which is preliminary data.</text>
</comment>
<evidence type="ECO:0000256" key="2">
    <source>
        <dbReference type="ARBA" id="ARBA00022525"/>
    </source>
</evidence>
<feature type="region of interest" description="Disordered" evidence="3">
    <location>
        <begin position="36"/>
        <end position="57"/>
    </location>
</feature>
<comment type="subcellular location">
    <subcellularLocation>
        <location evidence="1">Secreted</location>
    </subcellularLocation>
</comment>
<evidence type="ECO:0000256" key="1">
    <source>
        <dbReference type="ARBA" id="ARBA00004613"/>
    </source>
</evidence>
<organism evidence="4 5">
    <name type="scientific">Benzoatithermus flavus</name>
    <dbReference type="NCBI Taxonomy" id="3108223"/>
    <lineage>
        <taxon>Bacteria</taxon>
        <taxon>Pseudomonadati</taxon>
        <taxon>Pseudomonadota</taxon>
        <taxon>Alphaproteobacteria</taxon>
        <taxon>Geminicoccales</taxon>
        <taxon>Geminicoccaceae</taxon>
        <taxon>Benzoatithermus</taxon>
    </lineage>
</organism>
<dbReference type="RefSeq" id="WP_418160111.1">
    <property type="nucleotide sequence ID" value="NZ_JBBLZC010000013.1"/>
</dbReference>
<name>A0ABU8XSR9_9PROT</name>
<dbReference type="InterPro" id="IPR011049">
    <property type="entry name" value="Serralysin-like_metalloprot_C"/>
</dbReference>
<dbReference type="InterPro" id="IPR050557">
    <property type="entry name" value="RTX_toxin/Mannuronan_C5-epim"/>
</dbReference>
<dbReference type="PANTHER" id="PTHR38340:SF1">
    <property type="entry name" value="S-LAYER PROTEIN"/>
    <property type="match status" value="1"/>
</dbReference>
<dbReference type="SUPFAM" id="SSF51120">
    <property type="entry name" value="beta-Roll"/>
    <property type="match status" value="3"/>
</dbReference>
<sequence>MAVRSGTSGDDGLVGTVGADRLYGLGGDDLLDGRTGDDLLDGGSGTDTASWAHNPGHRGTLGGPYGMSIDLVAGTAVARVDFGLFDVNPGIERDTLRGIENAIGSAFADRIDGSGLANLLWGGGGEDEISGKGGDDTIHGGAAHDLINGDDGRDRIEGEGGDDVVYAGNGDDLVLGGAGDDVLAGEAGRDRLYGGAGDDELRDGYGSDRANDLVDGGAGFDIVSYDGDTHGLRVDLATQRAVQGSEVDRLVGIEGVIGSSGPGDLILGDAGANSLATGLGGADRVFGRGGDDVLTGGAARALLDGGAGGDVVTGGAGDDTVRGGAGADRLSGGTVEHDYFEPEPHVDHDRIDLGRDRAADTVTFELHDFVGRVQDYIGVDRVARFDASRDKLAFYVAVNDSPVGGPDEDRVVDVRAALDSNHDGRIDGSDRDVTLDAGGMVIDLGSLWQREVGGPFLSGQDQKVILEGQRTGFSADVIVSLDERPEELLAAHPEDTLL</sequence>
<dbReference type="EMBL" id="JBBLZC010000013">
    <property type="protein sequence ID" value="MEK0084263.1"/>
    <property type="molecule type" value="Genomic_DNA"/>
</dbReference>
<dbReference type="InterPro" id="IPR001343">
    <property type="entry name" value="Hemolysn_Ca-bd"/>
</dbReference>
<protein>
    <submittedName>
        <fullName evidence="4">Calcium-binding protein</fullName>
    </submittedName>
</protein>
<keyword evidence="5" id="KW-1185">Reference proteome</keyword>
<proteinExistence type="predicted"/>
<accession>A0ABU8XSR9</accession>
<gene>
    <name evidence="4" type="ORF">U1T56_13955</name>
</gene>
<evidence type="ECO:0000256" key="3">
    <source>
        <dbReference type="SAM" id="MobiDB-lite"/>
    </source>
</evidence>
<evidence type="ECO:0000313" key="4">
    <source>
        <dbReference type="EMBL" id="MEK0084263.1"/>
    </source>
</evidence>
<keyword evidence="2" id="KW-0964">Secreted</keyword>
<dbReference type="PRINTS" id="PR00313">
    <property type="entry name" value="CABNDNGRPT"/>
</dbReference>
<dbReference type="Pfam" id="PF00353">
    <property type="entry name" value="HemolysinCabind"/>
    <property type="match status" value="5"/>
</dbReference>
<dbReference type="PROSITE" id="PS00330">
    <property type="entry name" value="HEMOLYSIN_CALCIUM"/>
    <property type="match status" value="2"/>
</dbReference>
<dbReference type="PANTHER" id="PTHR38340">
    <property type="entry name" value="S-LAYER PROTEIN"/>
    <property type="match status" value="1"/>
</dbReference>